<sequence>MAGVVDLNALPSADEEEDVNPEEERQESAVEIMRRERDQRRAKIKRQREEEEVKDDGRMTKVARDSVSVIPSRPIERPRSLGPLPEGWVDCPPYGDPIGNLIPSKVPLGDLFNMQVDAGKRYSYKQVIRNQKALGREVAMVIDLTNTTRYYSAAEWKNVGIKHVKVPCRGRNEVPDNESVNKFVYEVLRFSYQMQEKRWQNKYILVHCTHGHNRTGFMIAHYLLRAQGGSVEQALQQFSHARPPGIYKQEYIDNLFTFYHEKRPEALICPPTPEWKRPVGVDLNGLATNGDEDDDGDDDGGILAALEADDKEDVSMTNDDVLGDAIPEDQQLEMRKICCWGLGVGFIIMRC</sequence>
<dbReference type="Proteomes" id="UP001162992">
    <property type="component" value="Chromosome 9"/>
</dbReference>
<name>A0ACC2CR49_DIPCM</name>
<reference evidence="2" key="1">
    <citation type="journal article" date="2024" name="Proc. Natl. Acad. Sci. U.S.A.">
        <title>Extraordinary preservation of gene collinearity over three hundred million years revealed in homosporous lycophytes.</title>
        <authorList>
            <person name="Li C."/>
            <person name="Wickell D."/>
            <person name="Kuo L.Y."/>
            <person name="Chen X."/>
            <person name="Nie B."/>
            <person name="Liao X."/>
            <person name="Peng D."/>
            <person name="Ji J."/>
            <person name="Jenkins J."/>
            <person name="Williams M."/>
            <person name="Shu S."/>
            <person name="Plott C."/>
            <person name="Barry K."/>
            <person name="Rajasekar S."/>
            <person name="Grimwood J."/>
            <person name="Han X."/>
            <person name="Sun S."/>
            <person name="Hou Z."/>
            <person name="He W."/>
            <person name="Dai G."/>
            <person name="Sun C."/>
            <person name="Schmutz J."/>
            <person name="Leebens-Mack J.H."/>
            <person name="Li F.W."/>
            <person name="Wang L."/>
        </authorList>
    </citation>
    <scope>NUCLEOTIDE SEQUENCE [LARGE SCALE GENOMIC DNA]</scope>
    <source>
        <strain evidence="2">cv. PW_Plant_1</strain>
    </source>
</reference>
<comment type="caution">
    <text evidence="1">The sequence shown here is derived from an EMBL/GenBank/DDBJ whole genome shotgun (WGS) entry which is preliminary data.</text>
</comment>
<protein>
    <submittedName>
        <fullName evidence="1">Uncharacterized protein</fullName>
    </submittedName>
</protein>
<proteinExistence type="predicted"/>
<evidence type="ECO:0000313" key="1">
    <source>
        <dbReference type="EMBL" id="KAJ7544359.1"/>
    </source>
</evidence>
<accession>A0ACC2CR49</accession>
<organism evidence="1 2">
    <name type="scientific">Diphasiastrum complanatum</name>
    <name type="common">Issler's clubmoss</name>
    <name type="synonym">Lycopodium complanatum</name>
    <dbReference type="NCBI Taxonomy" id="34168"/>
    <lineage>
        <taxon>Eukaryota</taxon>
        <taxon>Viridiplantae</taxon>
        <taxon>Streptophyta</taxon>
        <taxon>Embryophyta</taxon>
        <taxon>Tracheophyta</taxon>
        <taxon>Lycopodiopsida</taxon>
        <taxon>Lycopodiales</taxon>
        <taxon>Lycopodiaceae</taxon>
        <taxon>Lycopodioideae</taxon>
        <taxon>Diphasiastrum</taxon>
    </lineage>
</organism>
<evidence type="ECO:0000313" key="2">
    <source>
        <dbReference type="Proteomes" id="UP001162992"/>
    </source>
</evidence>
<dbReference type="EMBL" id="CM055100">
    <property type="protein sequence ID" value="KAJ7544359.1"/>
    <property type="molecule type" value="Genomic_DNA"/>
</dbReference>
<gene>
    <name evidence="1" type="ORF">O6H91_09G075300</name>
</gene>
<keyword evidence="2" id="KW-1185">Reference proteome</keyword>